<organism evidence="2 3">
    <name type="scientific">Actinomadura rubteroloni</name>
    <dbReference type="NCBI Taxonomy" id="1926885"/>
    <lineage>
        <taxon>Bacteria</taxon>
        <taxon>Bacillati</taxon>
        <taxon>Actinomycetota</taxon>
        <taxon>Actinomycetes</taxon>
        <taxon>Streptosporangiales</taxon>
        <taxon>Thermomonosporaceae</taxon>
        <taxon>Actinomadura</taxon>
    </lineage>
</organism>
<keyword evidence="3" id="KW-1185">Reference proteome</keyword>
<evidence type="ECO:0000313" key="2">
    <source>
        <dbReference type="EMBL" id="POM22819.1"/>
    </source>
</evidence>
<proteinExistence type="predicted"/>
<sequence>MSTVGREGPPAESGDLVVDGDLGNEEIAALVSVLALQANQPRTVAAPSGPWRPIRADFDAPDWKGTSRSCAGS</sequence>
<dbReference type="Proteomes" id="UP000242367">
    <property type="component" value="Unassembled WGS sequence"/>
</dbReference>
<reference evidence="2 3" key="1">
    <citation type="journal article" date="2017" name="Chemistry">
        <title>Isolation, Biosynthesis and Chemical Modifications of Rubterolones A-F: Rare Tropolone Alkaloids from Actinomadura sp. 5-2.</title>
        <authorList>
            <person name="Guo H."/>
            <person name="Benndorf R."/>
            <person name="Leichnitz D."/>
            <person name="Klassen J.L."/>
            <person name="Vollmers J."/>
            <person name="Gorls H."/>
            <person name="Steinacker M."/>
            <person name="Weigel C."/>
            <person name="Dahse H.M."/>
            <person name="Kaster A.K."/>
            <person name="de Beer Z.W."/>
            <person name="Poulsen M."/>
            <person name="Beemelmanns C."/>
        </authorList>
    </citation>
    <scope>NUCLEOTIDE SEQUENCE [LARGE SCALE GENOMIC DNA]</scope>
    <source>
        <strain evidence="2 3">5-2</strain>
    </source>
</reference>
<accession>A0A2P4UCP3</accession>
<dbReference type="EMBL" id="MTBP01000004">
    <property type="protein sequence ID" value="POM22819.1"/>
    <property type="molecule type" value="Genomic_DNA"/>
</dbReference>
<feature type="region of interest" description="Disordered" evidence="1">
    <location>
        <begin position="43"/>
        <end position="73"/>
    </location>
</feature>
<gene>
    <name evidence="2" type="ORF">BTM25_50240</name>
</gene>
<name>A0A2P4UCP3_9ACTN</name>
<comment type="caution">
    <text evidence="2">The sequence shown here is derived from an EMBL/GenBank/DDBJ whole genome shotgun (WGS) entry which is preliminary data.</text>
</comment>
<evidence type="ECO:0000313" key="3">
    <source>
        <dbReference type="Proteomes" id="UP000242367"/>
    </source>
</evidence>
<dbReference type="AlphaFoldDB" id="A0A2P4UCP3"/>
<evidence type="ECO:0000256" key="1">
    <source>
        <dbReference type="SAM" id="MobiDB-lite"/>
    </source>
</evidence>
<protein>
    <submittedName>
        <fullName evidence="2">Uncharacterized protein</fullName>
    </submittedName>
</protein>